<evidence type="ECO:0000313" key="3">
    <source>
        <dbReference type="Proteomes" id="UP000267268"/>
    </source>
</evidence>
<evidence type="ECO:0000313" key="2">
    <source>
        <dbReference type="EMBL" id="AZQ62611.1"/>
    </source>
</evidence>
<dbReference type="KEGG" id="fll:EI427_10290"/>
<feature type="signal peptide" evidence="1">
    <location>
        <begin position="1"/>
        <end position="19"/>
    </location>
</feature>
<dbReference type="EMBL" id="CP034562">
    <property type="protein sequence ID" value="AZQ62611.1"/>
    <property type="molecule type" value="Genomic_DNA"/>
</dbReference>
<evidence type="ECO:0000256" key="1">
    <source>
        <dbReference type="SAM" id="SignalP"/>
    </source>
</evidence>
<gene>
    <name evidence="2" type="ORF">EI427_10290</name>
</gene>
<organism evidence="2 3">
    <name type="scientific">Flammeovirga pectinis</name>
    <dbReference type="NCBI Taxonomy" id="2494373"/>
    <lineage>
        <taxon>Bacteria</taxon>
        <taxon>Pseudomonadati</taxon>
        <taxon>Bacteroidota</taxon>
        <taxon>Cytophagia</taxon>
        <taxon>Cytophagales</taxon>
        <taxon>Flammeovirgaceae</taxon>
        <taxon>Flammeovirga</taxon>
    </lineage>
</organism>
<keyword evidence="3" id="KW-1185">Reference proteome</keyword>
<accession>A0A3S9P327</accession>
<dbReference type="OrthoDB" id="660497at2"/>
<dbReference type="Proteomes" id="UP000267268">
    <property type="component" value="Chromosome 1"/>
</dbReference>
<dbReference type="AlphaFoldDB" id="A0A3S9P327"/>
<reference evidence="2 3" key="1">
    <citation type="submission" date="2018-12" db="EMBL/GenBank/DDBJ databases">
        <title>Flammeovirga pectinis sp. nov., isolated from the gut of the Korean scallop, Patinopecten yessoensis.</title>
        <authorList>
            <person name="Bae J.-W."/>
            <person name="Jeong Y.-S."/>
            <person name="Kang W."/>
        </authorList>
    </citation>
    <scope>NUCLEOTIDE SEQUENCE [LARGE SCALE GENOMIC DNA]</scope>
    <source>
        <strain evidence="2 3">L12M1</strain>
    </source>
</reference>
<proteinExistence type="predicted"/>
<dbReference type="RefSeq" id="WP_126614285.1">
    <property type="nucleotide sequence ID" value="NZ_CP034562.1"/>
</dbReference>
<keyword evidence="1" id="KW-0732">Signal</keyword>
<name>A0A3S9P327_9BACT</name>
<feature type="chain" id="PRO_5019168981" evidence="1">
    <location>
        <begin position="20"/>
        <end position="151"/>
    </location>
</feature>
<sequence length="151" mass="17877">MKKRFIAVLLLFATNSVFSQDISFQDAKTSVKTEKRIFLTENLELPSDEISQFWIIYDKYEYERTLLVDERFSIIKDAVNMEGSYSIDEKSKDVDLLIDLQEDELKLKKKYLKIMRKELSEETVVRFFQLNEFSDSYFKASLLNGVKLLSR</sequence>
<protein>
    <submittedName>
        <fullName evidence="2">Uncharacterized protein</fullName>
    </submittedName>
</protein>